<dbReference type="GO" id="GO:0005783">
    <property type="term" value="C:endoplasmic reticulum"/>
    <property type="evidence" value="ECO:0007669"/>
    <property type="project" value="TreeGrafter"/>
</dbReference>
<evidence type="ECO:0000313" key="7">
    <source>
        <dbReference type="EMBL" id="CAI9114530.1"/>
    </source>
</evidence>
<feature type="transmembrane region" description="Helical" evidence="5">
    <location>
        <begin position="508"/>
        <end position="531"/>
    </location>
</feature>
<keyword evidence="8" id="KW-1185">Reference proteome</keyword>
<accession>A0AAV1E2X6</accession>
<keyword evidence="4 5" id="KW-0472">Membrane</keyword>
<dbReference type="Gene3D" id="3.60.21.10">
    <property type="match status" value="1"/>
</dbReference>
<proteinExistence type="predicted"/>
<dbReference type="GO" id="GO:0006506">
    <property type="term" value="P:GPI anchor biosynthetic process"/>
    <property type="evidence" value="ECO:0007669"/>
    <property type="project" value="InterPro"/>
</dbReference>
<dbReference type="InterPro" id="IPR029052">
    <property type="entry name" value="Metallo-depent_PP-like"/>
</dbReference>
<evidence type="ECO:0000259" key="6">
    <source>
        <dbReference type="Pfam" id="PF00149"/>
    </source>
</evidence>
<protein>
    <submittedName>
        <fullName evidence="7">OLC1v1015273C1</fullName>
    </submittedName>
</protein>
<organism evidence="7 8">
    <name type="scientific">Oldenlandia corymbosa var. corymbosa</name>
    <dbReference type="NCBI Taxonomy" id="529605"/>
    <lineage>
        <taxon>Eukaryota</taxon>
        <taxon>Viridiplantae</taxon>
        <taxon>Streptophyta</taxon>
        <taxon>Embryophyta</taxon>
        <taxon>Tracheophyta</taxon>
        <taxon>Spermatophyta</taxon>
        <taxon>Magnoliopsida</taxon>
        <taxon>eudicotyledons</taxon>
        <taxon>Gunneridae</taxon>
        <taxon>Pentapetalae</taxon>
        <taxon>asterids</taxon>
        <taxon>lamiids</taxon>
        <taxon>Gentianales</taxon>
        <taxon>Rubiaceae</taxon>
        <taxon>Rubioideae</taxon>
        <taxon>Spermacoceae</taxon>
        <taxon>Hedyotis-Oldenlandia complex</taxon>
        <taxon>Oldenlandia</taxon>
    </lineage>
</organism>
<dbReference type="FunFam" id="3.60.21.10:FF:000050">
    <property type="entry name" value="Calcineurin-like metallo-phosphoesterase superfamily protein"/>
    <property type="match status" value="1"/>
</dbReference>
<keyword evidence="2 5" id="KW-0812">Transmembrane</keyword>
<reference evidence="7" key="1">
    <citation type="submission" date="2023-03" db="EMBL/GenBank/DDBJ databases">
        <authorList>
            <person name="Julca I."/>
        </authorList>
    </citation>
    <scope>NUCLEOTIDE SEQUENCE</scope>
</reference>
<feature type="transmembrane region" description="Helical" evidence="5">
    <location>
        <begin position="361"/>
        <end position="380"/>
    </location>
</feature>
<sequence length="537" mass="60845">MGQEKKTMWRVTVWLTLIWALSILYGEMFAFWVPPLLTCSWPHQVNELDSSELNGDFVKIAIIADPQIMDRTSHHLPSLVLEIAEFYSDLFMRRAFLSSILSFKPDAILFLGDYMDGGPYLSDDEWQESLSRFKHIFNLNMLQQNTNTKVYFLSGNHDVGYAAVLSKMPEVTRRYEKEFGARNYRFKLGQVDFVTIDSQTLDGNAQEDVTATTWKFISNVSEDPSSTSRVLLTHIPLYRPNETSCGPYRASSIINQRITRSPGDQQILYQNYVTEKSSNNVLNSIRPALILSGHDHDQCTVTHMAKHGPVKEHTVGTVSWQQGNLFPSFMLLSVSNRSFPEGIAPEDVISTKLCFLPFQTFIYIWYLILFVITLIAALFWQATDGFISHIFGNFRECIRSLLSLTVFGGIEKEKNEDENCEYEILWDADGSIHMMKKASKAPPKSATDRASAERGNAVMRATAKRPSGQEADGLAMTGDVSVNVGLLETTMTPARAKKSKWTSVVRRLLCAFRIVALVAVVNVPLYMMLLFKDWIDK</sequence>
<dbReference type="PANTHER" id="PTHR13315">
    <property type="entry name" value="METALLO PHOSPHOESTERASE RELATED"/>
    <property type="match status" value="1"/>
</dbReference>
<feature type="domain" description="Calcineurin-like phosphoesterase" evidence="6">
    <location>
        <begin position="59"/>
        <end position="297"/>
    </location>
</feature>
<dbReference type="AlphaFoldDB" id="A0AAV1E2X6"/>
<dbReference type="PANTHER" id="PTHR13315:SF4">
    <property type="entry name" value="METALLOPHOSPHOESTERASE, ISOFORM E"/>
    <property type="match status" value="1"/>
</dbReference>
<dbReference type="CDD" id="cd07384">
    <property type="entry name" value="MPP_Cdc1_like"/>
    <property type="match status" value="1"/>
</dbReference>
<evidence type="ECO:0000256" key="5">
    <source>
        <dbReference type="SAM" id="Phobius"/>
    </source>
</evidence>
<comment type="subcellular location">
    <subcellularLocation>
        <location evidence="1">Membrane</location>
        <topology evidence="1">Multi-pass membrane protein</topology>
    </subcellularLocation>
</comment>
<evidence type="ECO:0000313" key="8">
    <source>
        <dbReference type="Proteomes" id="UP001161247"/>
    </source>
</evidence>
<dbReference type="SUPFAM" id="SSF56300">
    <property type="entry name" value="Metallo-dependent phosphatases"/>
    <property type="match status" value="1"/>
</dbReference>
<gene>
    <name evidence="7" type="ORF">OLC1_LOCUS21253</name>
</gene>
<keyword evidence="3 5" id="KW-1133">Transmembrane helix</keyword>
<evidence type="ECO:0000256" key="2">
    <source>
        <dbReference type="ARBA" id="ARBA00022692"/>
    </source>
</evidence>
<dbReference type="Proteomes" id="UP001161247">
    <property type="component" value="Chromosome 7"/>
</dbReference>
<dbReference type="InterPro" id="IPR004843">
    <property type="entry name" value="Calcineurin-like_PHP"/>
</dbReference>
<dbReference type="GO" id="GO:0016020">
    <property type="term" value="C:membrane"/>
    <property type="evidence" value="ECO:0007669"/>
    <property type="project" value="UniProtKB-SubCell"/>
</dbReference>
<dbReference type="GO" id="GO:0016787">
    <property type="term" value="F:hydrolase activity"/>
    <property type="evidence" value="ECO:0007669"/>
    <property type="project" value="InterPro"/>
</dbReference>
<evidence type="ECO:0000256" key="4">
    <source>
        <dbReference type="ARBA" id="ARBA00023136"/>
    </source>
</evidence>
<evidence type="ECO:0000256" key="3">
    <source>
        <dbReference type="ARBA" id="ARBA00022989"/>
    </source>
</evidence>
<name>A0AAV1E2X6_OLDCO</name>
<feature type="transmembrane region" description="Helical" evidence="5">
    <location>
        <begin position="12"/>
        <end position="33"/>
    </location>
</feature>
<dbReference type="InterPro" id="IPR033308">
    <property type="entry name" value="PGAP5/Cdc1/Ted1"/>
</dbReference>
<dbReference type="EMBL" id="OX459124">
    <property type="protein sequence ID" value="CAI9114530.1"/>
    <property type="molecule type" value="Genomic_DNA"/>
</dbReference>
<dbReference type="Pfam" id="PF00149">
    <property type="entry name" value="Metallophos"/>
    <property type="match status" value="1"/>
</dbReference>
<evidence type="ECO:0000256" key="1">
    <source>
        <dbReference type="ARBA" id="ARBA00004141"/>
    </source>
</evidence>